<protein>
    <recommendedName>
        <fullName evidence="5">PIN domain-containing protein</fullName>
    </recommendedName>
</protein>
<evidence type="ECO:0000259" key="5">
    <source>
        <dbReference type="Pfam" id="PF13638"/>
    </source>
</evidence>
<dbReference type="GO" id="GO:0004518">
    <property type="term" value="F:nuclease activity"/>
    <property type="evidence" value="ECO:0007669"/>
    <property type="project" value="UniProtKB-KW"/>
</dbReference>
<keyword evidence="3" id="KW-0378">Hydrolase</keyword>
<dbReference type="Gene3D" id="3.40.50.1010">
    <property type="entry name" value="5'-nuclease"/>
    <property type="match status" value="1"/>
</dbReference>
<dbReference type="KEGG" id="cai:Caci_6924"/>
<dbReference type="InParanoid" id="C7Q3J2"/>
<evidence type="ECO:0000256" key="3">
    <source>
        <dbReference type="ARBA" id="ARBA00022801"/>
    </source>
</evidence>
<sequence>MSKATTAPPSYIERLCAELGAIHADYREVLSASKIINVDPNRGRSSGLVVFMNPVVWAWAGSDPDLDRERMALLRKVRDWEPRFRLLFPHPTPEVAERLDVHIGRLTRWLIRPKRDKIPGSLTAAAQAIDASVEELLALVKVLPPDAFAVRLTVDTNTLIDNPDVAVHTATLGPRYMVHLLPVVLREIDGLKRAGRTELLRDGAARADRRLKHLRSNGDVLLGVKVAGDVHALFEVVEPRGDQLPSWLDLDVPDDRFVASSLLVQSDHPGSTLFVATSDINLQTKLSQVGLPYVELP</sequence>
<keyword evidence="2" id="KW-0479">Metal-binding</keyword>
<dbReference type="Pfam" id="PF13638">
    <property type="entry name" value="PIN_4"/>
    <property type="match status" value="1"/>
</dbReference>
<evidence type="ECO:0000313" key="7">
    <source>
        <dbReference type="Proteomes" id="UP000000851"/>
    </source>
</evidence>
<organism evidence="6 7">
    <name type="scientific">Catenulispora acidiphila (strain DSM 44928 / JCM 14897 / NBRC 102108 / NRRL B-24433 / ID139908)</name>
    <dbReference type="NCBI Taxonomy" id="479433"/>
    <lineage>
        <taxon>Bacteria</taxon>
        <taxon>Bacillati</taxon>
        <taxon>Actinomycetota</taxon>
        <taxon>Actinomycetes</taxon>
        <taxon>Catenulisporales</taxon>
        <taxon>Catenulisporaceae</taxon>
        <taxon>Catenulispora</taxon>
    </lineage>
</organism>
<dbReference type="STRING" id="479433.Caci_6924"/>
<evidence type="ECO:0000256" key="1">
    <source>
        <dbReference type="ARBA" id="ARBA00022722"/>
    </source>
</evidence>
<dbReference type="EMBL" id="CP001700">
    <property type="protein sequence ID" value="ACU75757.1"/>
    <property type="molecule type" value="Genomic_DNA"/>
</dbReference>
<proteinExistence type="predicted"/>
<dbReference type="RefSeq" id="WP_015795485.1">
    <property type="nucleotide sequence ID" value="NC_013131.1"/>
</dbReference>
<evidence type="ECO:0000256" key="4">
    <source>
        <dbReference type="ARBA" id="ARBA00022842"/>
    </source>
</evidence>
<keyword evidence="1" id="KW-0540">Nuclease</keyword>
<dbReference type="AlphaFoldDB" id="C7Q3J2"/>
<reference evidence="6 7" key="1">
    <citation type="journal article" date="2009" name="Stand. Genomic Sci.">
        <title>Complete genome sequence of Catenulispora acidiphila type strain (ID 139908).</title>
        <authorList>
            <person name="Copeland A."/>
            <person name="Lapidus A."/>
            <person name="Glavina Del Rio T."/>
            <person name="Nolan M."/>
            <person name="Lucas S."/>
            <person name="Chen F."/>
            <person name="Tice H."/>
            <person name="Cheng J.F."/>
            <person name="Bruce D."/>
            <person name="Goodwin L."/>
            <person name="Pitluck S."/>
            <person name="Mikhailova N."/>
            <person name="Pati A."/>
            <person name="Ivanova N."/>
            <person name="Mavromatis K."/>
            <person name="Chen A."/>
            <person name="Palaniappan K."/>
            <person name="Chain P."/>
            <person name="Land M."/>
            <person name="Hauser L."/>
            <person name="Chang Y.J."/>
            <person name="Jeffries C.D."/>
            <person name="Chertkov O."/>
            <person name="Brettin T."/>
            <person name="Detter J.C."/>
            <person name="Han C."/>
            <person name="Ali Z."/>
            <person name="Tindall B.J."/>
            <person name="Goker M."/>
            <person name="Bristow J."/>
            <person name="Eisen J.A."/>
            <person name="Markowitz V."/>
            <person name="Hugenholtz P."/>
            <person name="Kyrpides N.C."/>
            <person name="Klenk H.P."/>
        </authorList>
    </citation>
    <scope>NUCLEOTIDE SEQUENCE [LARGE SCALE GENOMIC DNA]</scope>
    <source>
        <strain evidence="7">DSM 44928 / JCM 14897 / NBRC 102108 / NRRL B-24433 / ID139908</strain>
    </source>
</reference>
<name>C7Q3J2_CATAD</name>
<accession>C7Q3J2</accession>
<dbReference type="GO" id="GO:0046872">
    <property type="term" value="F:metal ion binding"/>
    <property type="evidence" value="ECO:0007669"/>
    <property type="project" value="UniProtKB-KW"/>
</dbReference>
<dbReference type="GO" id="GO:0016787">
    <property type="term" value="F:hydrolase activity"/>
    <property type="evidence" value="ECO:0007669"/>
    <property type="project" value="UniProtKB-KW"/>
</dbReference>
<dbReference type="Proteomes" id="UP000000851">
    <property type="component" value="Chromosome"/>
</dbReference>
<dbReference type="InterPro" id="IPR002716">
    <property type="entry name" value="PIN_dom"/>
</dbReference>
<evidence type="ECO:0000313" key="6">
    <source>
        <dbReference type="EMBL" id="ACU75757.1"/>
    </source>
</evidence>
<evidence type="ECO:0000256" key="2">
    <source>
        <dbReference type="ARBA" id="ARBA00022723"/>
    </source>
</evidence>
<keyword evidence="7" id="KW-1185">Reference proteome</keyword>
<keyword evidence="4" id="KW-0460">Magnesium</keyword>
<gene>
    <name evidence="6" type="ordered locus">Caci_6924</name>
</gene>
<dbReference type="HOGENOM" id="CLU_945801_0_0_11"/>
<dbReference type="eggNOG" id="COG1875">
    <property type="taxonomic scope" value="Bacteria"/>
</dbReference>
<feature type="domain" description="PIN" evidence="5">
    <location>
        <begin position="154"/>
        <end position="291"/>
    </location>
</feature>